<feature type="region of interest" description="Disordered" evidence="1">
    <location>
        <begin position="1"/>
        <end position="37"/>
    </location>
</feature>
<reference evidence="2 3" key="1">
    <citation type="submission" date="2018-08" db="EMBL/GenBank/DDBJ databases">
        <title>Lysobacter sp. zong2l5, whole genome shotgun sequence.</title>
        <authorList>
            <person name="Zhang X."/>
            <person name="Feng G."/>
            <person name="Zhu H."/>
        </authorList>
    </citation>
    <scope>NUCLEOTIDE SEQUENCE [LARGE SCALE GENOMIC DNA]</scope>
    <source>
        <strain evidence="3">zong2l5</strain>
    </source>
</reference>
<feature type="compositionally biased region" description="Gly residues" evidence="1">
    <location>
        <begin position="19"/>
        <end position="37"/>
    </location>
</feature>
<dbReference type="Proteomes" id="UP000264492">
    <property type="component" value="Unassembled WGS sequence"/>
</dbReference>
<dbReference type="PROSITE" id="PS51318">
    <property type="entry name" value="TAT"/>
    <property type="match status" value="1"/>
</dbReference>
<gene>
    <name evidence="2" type="ORF">DX914_14930</name>
</gene>
<accession>A0A371K0R5</accession>
<name>A0A371K0R5_9GAMM</name>
<evidence type="ECO:0000313" key="3">
    <source>
        <dbReference type="Proteomes" id="UP000264492"/>
    </source>
</evidence>
<organism evidence="2 3">
    <name type="scientific">Lysobacter silvisoli</name>
    <dbReference type="NCBI Taxonomy" id="2293254"/>
    <lineage>
        <taxon>Bacteria</taxon>
        <taxon>Pseudomonadati</taxon>
        <taxon>Pseudomonadota</taxon>
        <taxon>Gammaproteobacteria</taxon>
        <taxon>Lysobacterales</taxon>
        <taxon>Lysobacteraceae</taxon>
        <taxon>Lysobacter</taxon>
    </lineage>
</organism>
<dbReference type="EMBL" id="QTSU01000002">
    <property type="protein sequence ID" value="RDZ27513.1"/>
    <property type="molecule type" value="Genomic_DNA"/>
</dbReference>
<keyword evidence="3" id="KW-1185">Reference proteome</keyword>
<evidence type="ECO:0000313" key="2">
    <source>
        <dbReference type="EMBL" id="RDZ27513.1"/>
    </source>
</evidence>
<evidence type="ECO:0000256" key="1">
    <source>
        <dbReference type="SAM" id="MobiDB-lite"/>
    </source>
</evidence>
<dbReference type="InterPro" id="IPR006311">
    <property type="entry name" value="TAT_signal"/>
</dbReference>
<sequence>MRHSYSTGGGRRSLSAGVGAAGAGAAGGGAEGGVGAGAGGNPGGGALGAAAGVTKAGGVDTLGAGWITRFSCLLPLGQGTSFCTVSAPLASVQR</sequence>
<dbReference type="AlphaFoldDB" id="A0A371K0R5"/>
<proteinExistence type="predicted"/>
<comment type="caution">
    <text evidence="2">The sequence shown here is derived from an EMBL/GenBank/DDBJ whole genome shotgun (WGS) entry which is preliminary data.</text>
</comment>
<protein>
    <submittedName>
        <fullName evidence="2">Uncharacterized protein</fullName>
    </submittedName>
</protein>